<dbReference type="CDD" id="cd00090">
    <property type="entry name" value="HTH_ARSR"/>
    <property type="match status" value="1"/>
</dbReference>
<dbReference type="SMART" id="SM00347">
    <property type="entry name" value="HTH_MARR"/>
    <property type="match status" value="1"/>
</dbReference>
<evidence type="ECO:0000313" key="3">
    <source>
        <dbReference type="EMBL" id="MDP9828012.1"/>
    </source>
</evidence>
<dbReference type="InterPro" id="IPR039422">
    <property type="entry name" value="MarR/SlyA-like"/>
</dbReference>
<dbReference type="GO" id="GO:0003677">
    <property type="term" value="F:DNA binding"/>
    <property type="evidence" value="ECO:0007669"/>
    <property type="project" value="UniProtKB-KW"/>
</dbReference>
<dbReference type="PANTHER" id="PTHR33164">
    <property type="entry name" value="TRANSCRIPTIONAL REGULATOR, MARR FAMILY"/>
    <property type="match status" value="1"/>
</dbReference>
<evidence type="ECO:0000313" key="4">
    <source>
        <dbReference type="Proteomes" id="UP001235712"/>
    </source>
</evidence>
<sequence length="207" mass="22678">MDNGYGGPESYDPEYGAPLAHNWNFESRRRPAPSPDASAEESLTVEEPATVEHPHDPLADRELTFLLGAAYQAILASSGAEMHTAGYDGLRPVHDTILHTLHEGGHTSGELAEVLGISQKETVQLIRDLEKRGHLRQAPHPSGGRRVLYVLTDKAQQHLRAAGYVQARLETRLVEKVGAEGMSELRSRLAQLVRAQVGDEVPPPRFS</sequence>
<feature type="region of interest" description="Disordered" evidence="1">
    <location>
        <begin position="26"/>
        <end position="54"/>
    </location>
</feature>
<dbReference type="EMBL" id="JAUSQZ010000001">
    <property type="protein sequence ID" value="MDP9828012.1"/>
    <property type="molecule type" value="Genomic_DNA"/>
</dbReference>
<dbReference type="InterPro" id="IPR036388">
    <property type="entry name" value="WH-like_DNA-bd_sf"/>
</dbReference>
<dbReference type="Gene3D" id="1.10.10.10">
    <property type="entry name" value="Winged helix-like DNA-binding domain superfamily/Winged helix DNA-binding domain"/>
    <property type="match status" value="1"/>
</dbReference>
<protein>
    <submittedName>
        <fullName evidence="3">DNA-binding MarR family transcriptional regulator</fullName>
    </submittedName>
</protein>
<dbReference type="Proteomes" id="UP001235712">
    <property type="component" value="Unassembled WGS sequence"/>
</dbReference>
<dbReference type="PANTHER" id="PTHR33164:SF99">
    <property type="entry name" value="MARR FAMILY REGULATORY PROTEIN"/>
    <property type="match status" value="1"/>
</dbReference>
<reference evidence="3 4" key="1">
    <citation type="submission" date="2023-07" db="EMBL/GenBank/DDBJ databases">
        <title>Sequencing the genomes of 1000 actinobacteria strains.</title>
        <authorList>
            <person name="Klenk H.-P."/>
        </authorList>
    </citation>
    <scope>NUCLEOTIDE SEQUENCE [LARGE SCALE GENOMIC DNA]</scope>
    <source>
        <strain evidence="3 4">DSM 44388</strain>
    </source>
</reference>
<keyword evidence="4" id="KW-1185">Reference proteome</keyword>
<dbReference type="InterPro" id="IPR036390">
    <property type="entry name" value="WH_DNA-bd_sf"/>
</dbReference>
<keyword evidence="3" id="KW-0238">DNA-binding</keyword>
<dbReference type="SUPFAM" id="SSF46785">
    <property type="entry name" value="Winged helix' DNA-binding domain"/>
    <property type="match status" value="1"/>
</dbReference>
<dbReference type="RefSeq" id="WP_307244755.1">
    <property type="nucleotide sequence ID" value="NZ_JAUSQZ010000001.1"/>
</dbReference>
<dbReference type="Pfam" id="PF12802">
    <property type="entry name" value="MarR_2"/>
    <property type="match status" value="1"/>
</dbReference>
<dbReference type="PROSITE" id="PS50995">
    <property type="entry name" value="HTH_MARR_2"/>
    <property type="match status" value="1"/>
</dbReference>
<gene>
    <name evidence="3" type="ORF">J2S57_003761</name>
</gene>
<comment type="caution">
    <text evidence="3">The sequence shown here is derived from an EMBL/GenBank/DDBJ whole genome shotgun (WGS) entry which is preliminary data.</text>
</comment>
<feature type="domain" description="HTH marR-type" evidence="2">
    <location>
        <begin position="60"/>
        <end position="194"/>
    </location>
</feature>
<name>A0ABT9P5Q6_9ACTN</name>
<dbReference type="InterPro" id="IPR000835">
    <property type="entry name" value="HTH_MarR-typ"/>
</dbReference>
<evidence type="ECO:0000256" key="1">
    <source>
        <dbReference type="SAM" id="MobiDB-lite"/>
    </source>
</evidence>
<proteinExistence type="predicted"/>
<dbReference type="InterPro" id="IPR011991">
    <property type="entry name" value="ArsR-like_HTH"/>
</dbReference>
<accession>A0ABT9P5Q6</accession>
<organism evidence="3 4">
    <name type="scientific">Kineosporia succinea</name>
    <dbReference type="NCBI Taxonomy" id="84632"/>
    <lineage>
        <taxon>Bacteria</taxon>
        <taxon>Bacillati</taxon>
        <taxon>Actinomycetota</taxon>
        <taxon>Actinomycetes</taxon>
        <taxon>Kineosporiales</taxon>
        <taxon>Kineosporiaceae</taxon>
        <taxon>Kineosporia</taxon>
    </lineage>
</organism>
<evidence type="ECO:0000259" key="2">
    <source>
        <dbReference type="PROSITE" id="PS50995"/>
    </source>
</evidence>